<keyword evidence="1" id="KW-0812">Transmembrane</keyword>
<keyword evidence="1" id="KW-0472">Membrane</keyword>
<feature type="transmembrane region" description="Helical" evidence="1">
    <location>
        <begin position="350"/>
        <end position="367"/>
    </location>
</feature>
<feature type="domain" description="YdbS-like PH" evidence="2">
    <location>
        <begin position="397"/>
        <end position="473"/>
    </location>
</feature>
<protein>
    <recommendedName>
        <fullName evidence="2">YdbS-like PH domain-containing protein</fullName>
    </recommendedName>
</protein>
<reference evidence="3 4" key="1">
    <citation type="submission" date="2019-04" db="EMBL/GenBank/DDBJ databases">
        <title>Herbidospora sp. NEAU-GS14.nov., a novel actinomycete isolated from soil.</title>
        <authorList>
            <person name="Han L."/>
        </authorList>
    </citation>
    <scope>NUCLEOTIDE SEQUENCE [LARGE SCALE GENOMIC DNA]</scope>
    <source>
        <strain evidence="3 4">NEAU-GS14</strain>
    </source>
</reference>
<evidence type="ECO:0000313" key="4">
    <source>
        <dbReference type="Proteomes" id="UP000308705"/>
    </source>
</evidence>
<dbReference type="InterPro" id="IPR014529">
    <property type="entry name" value="UCP026631"/>
</dbReference>
<sequence>MRRLDRRMIWVDAIQMVISLIPTVVALAVFKVEPRPQVIWPAALVAVLGVVTAVNDLFRWLKTRYRVTPDRVEVRTGLLVRSNLSVPRDRIRSVESTANLKQRLAGLRVVTIGTGRHASAGEATIELNAVRRETAEELRRLLLRGADRPDDATVLAELRWRWLLYNLVNIWAFLTAMFVIWSAYWLLNNFGVELDTWVLGLADWEALGPGVTIAVATAAVGLIGVAGLVIGFVTEFWEFRLTRVRTAAGTALRTTNGLLRTREVNRDDNRLRGVHIGEPLFWRWMGAADTAVISTGLAKAGMGAEPASTILPRGPIAEALRVARLVLGGDDRPFEAPLRPHPRRALRRRVIWALNTTGALTVLLLWLDLTVEALPGGLWLAGPGVAPVAVLAAVVAYRALGHTVHGRYLVTRSGLLTRSTDALDRSAVIGWKFRQSLLQRRLNLVTVIATTAAGYGRYKAPDLDLHDGVEFADRATPDMLTPFITRIPPRR</sequence>
<feature type="transmembrane region" description="Helical" evidence="1">
    <location>
        <begin position="379"/>
        <end position="400"/>
    </location>
</feature>
<feature type="transmembrane region" description="Helical" evidence="1">
    <location>
        <begin position="38"/>
        <end position="58"/>
    </location>
</feature>
<dbReference type="PIRSF" id="PIRSF026631">
    <property type="entry name" value="UCP026631"/>
    <property type="match status" value="1"/>
</dbReference>
<evidence type="ECO:0000313" key="3">
    <source>
        <dbReference type="EMBL" id="TKK79076.1"/>
    </source>
</evidence>
<organism evidence="3 4">
    <name type="scientific">Herbidospora galbida</name>
    <dbReference type="NCBI Taxonomy" id="2575442"/>
    <lineage>
        <taxon>Bacteria</taxon>
        <taxon>Bacillati</taxon>
        <taxon>Actinomycetota</taxon>
        <taxon>Actinomycetes</taxon>
        <taxon>Streptosporangiales</taxon>
        <taxon>Streptosporangiaceae</taxon>
        <taxon>Herbidospora</taxon>
    </lineage>
</organism>
<dbReference type="InterPro" id="IPR005182">
    <property type="entry name" value="YdbS-like_PH"/>
</dbReference>
<dbReference type="EMBL" id="SZQA01000059">
    <property type="protein sequence ID" value="TKK79076.1"/>
    <property type="molecule type" value="Genomic_DNA"/>
</dbReference>
<feature type="transmembrane region" description="Helical" evidence="1">
    <location>
        <begin position="9"/>
        <end position="32"/>
    </location>
</feature>
<dbReference type="AlphaFoldDB" id="A0A4U3LW74"/>
<keyword evidence="4" id="KW-1185">Reference proteome</keyword>
<feature type="transmembrane region" description="Helical" evidence="1">
    <location>
        <begin position="207"/>
        <end position="233"/>
    </location>
</feature>
<proteinExistence type="predicted"/>
<evidence type="ECO:0000256" key="1">
    <source>
        <dbReference type="SAM" id="Phobius"/>
    </source>
</evidence>
<keyword evidence="1" id="KW-1133">Transmembrane helix</keyword>
<name>A0A4U3LW74_9ACTN</name>
<dbReference type="Proteomes" id="UP000308705">
    <property type="component" value="Unassembled WGS sequence"/>
</dbReference>
<comment type="caution">
    <text evidence="3">The sequence shown here is derived from an EMBL/GenBank/DDBJ whole genome shotgun (WGS) entry which is preliminary data.</text>
</comment>
<accession>A0A4U3LW74</accession>
<feature type="transmembrane region" description="Helical" evidence="1">
    <location>
        <begin position="163"/>
        <end position="187"/>
    </location>
</feature>
<dbReference type="OrthoDB" id="4121259at2"/>
<evidence type="ECO:0000259" key="2">
    <source>
        <dbReference type="Pfam" id="PF03703"/>
    </source>
</evidence>
<gene>
    <name evidence="3" type="ORF">FDA94_36110</name>
</gene>
<dbReference type="PANTHER" id="PTHR34473">
    <property type="entry name" value="UPF0699 TRANSMEMBRANE PROTEIN YDBS"/>
    <property type="match status" value="1"/>
</dbReference>
<feature type="domain" description="YdbS-like PH" evidence="2">
    <location>
        <begin position="60"/>
        <end position="141"/>
    </location>
</feature>
<dbReference type="PANTHER" id="PTHR34473:SF2">
    <property type="entry name" value="UPF0699 TRANSMEMBRANE PROTEIN YDBT"/>
    <property type="match status" value="1"/>
</dbReference>
<dbReference type="Pfam" id="PF03703">
    <property type="entry name" value="bPH_2"/>
    <property type="match status" value="2"/>
</dbReference>